<dbReference type="PANTHER" id="PTHR30136:SF35">
    <property type="entry name" value="HTH-TYPE TRANSCRIPTIONAL REGULATOR RV1719"/>
    <property type="match status" value="1"/>
</dbReference>
<dbReference type="InterPro" id="IPR014757">
    <property type="entry name" value="Tscrpt_reg_IclR_C"/>
</dbReference>
<dbReference type="Proteomes" id="UP000494330">
    <property type="component" value="Unassembled WGS sequence"/>
</dbReference>
<feature type="domain" description="HTH iclR-type" evidence="4">
    <location>
        <begin position="15"/>
        <end position="75"/>
    </location>
</feature>
<dbReference type="SUPFAM" id="SSF46785">
    <property type="entry name" value="Winged helix' DNA-binding domain"/>
    <property type="match status" value="1"/>
</dbReference>
<dbReference type="GO" id="GO:0003677">
    <property type="term" value="F:DNA binding"/>
    <property type="evidence" value="ECO:0007669"/>
    <property type="project" value="UniProtKB-KW"/>
</dbReference>
<evidence type="ECO:0000256" key="2">
    <source>
        <dbReference type="ARBA" id="ARBA00023125"/>
    </source>
</evidence>
<evidence type="ECO:0000256" key="3">
    <source>
        <dbReference type="ARBA" id="ARBA00023163"/>
    </source>
</evidence>
<dbReference type="Pfam" id="PF09339">
    <property type="entry name" value="HTH_IclR"/>
    <property type="match status" value="1"/>
</dbReference>
<proteinExistence type="predicted"/>
<reference evidence="6 7" key="1">
    <citation type="submission" date="2019-09" db="EMBL/GenBank/DDBJ databases">
        <authorList>
            <person name="Depoorter E."/>
        </authorList>
    </citation>
    <scope>NUCLEOTIDE SEQUENCE [LARGE SCALE GENOMIC DNA]</scope>
    <source>
        <strain evidence="6">LMG 30113</strain>
    </source>
</reference>
<evidence type="ECO:0000313" key="6">
    <source>
        <dbReference type="EMBL" id="VWB07480.1"/>
    </source>
</evidence>
<evidence type="ECO:0000259" key="4">
    <source>
        <dbReference type="PROSITE" id="PS51077"/>
    </source>
</evidence>
<sequence>MDEIQEPEADGASGKQVIARAVAVLRALEGQSVGLSLSQIARAAALPRTTVHRLVNALEAQGFVATGSAGIRLGPALIRLAASAHMDVVAVAKPFADALSRRTRETVDICVIRGAHAISVDQYLSDQELRVGSSIGTAFPLHCTAHGKVLLSLLKDDEVASLLEHPLQRRTPATVVEQETLLRSLAEIRDLGYAVDREEHASGVCGLGVAIETASPQSYAMALAVPALRFEARFEDLLAALRQTKSEIESALGATRAAKAVVAPS</sequence>
<name>A0A6J5DEU3_9BURK</name>
<evidence type="ECO:0000259" key="5">
    <source>
        <dbReference type="PROSITE" id="PS51078"/>
    </source>
</evidence>
<dbReference type="SMART" id="SM00346">
    <property type="entry name" value="HTH_ICLR"/>
    <property type="match status" value="1"/>
</dbReference>
<dbReference type="GO" id="GO:0045892">
    <property type="term" value="P:negative regulation of DNA-templated transcription"/>
    <property type="evidence" value="ECO:0007669"/>
    <property type="project" value="TreeGrafter"/>
</dbReference>
<evidence type="ECO:0000256" key="1">
    <source>
        <dbReference type="ARBA" id="ARBA00023015"/>
    </source>
</evidence>
<dbReference type="PROSITE" id="PS51078">
    <property type="entry name" value="ICLR_ED"/>
    <property type="match status" value="1"/>
</dbReference>
<dbReference type="SUPFAM" id="SSF55781">
    <property type="entry name" value="GAF domain-like"/>
    <property type="match status" value="1"/>
</dbReference>
<dbReference type="RefSeq" id="WP_200880668.1">
    <property type="nucleotide sequence ID" value="NZ_CABVQD010000001.1"/>
</dbReference>
<dbReference type="InterPro" id="IPR036388">
    <property type="entry name" value="WH-like_DNA-bd_sf"/>
</dbReference>
<dbReference type="Gene3D" id="3.30.450.40">
    <property type="match status" value="1"/>
</dbReference>
<accession>A0A6J5DEU3</accession>
<keyword evidence="7" id="KW-1185">Reference proteome</keyword>
<evidence type="ECO:0000313" key="7">
    <source>
        <dbReference type="Proteomes" id="UP000494330"/>
    </source>
</evidence>
<dbReference type="InterPro" id="IPR029016">
    <property type="entry name" value="GAF-like_dom_sf"/>
</dbReference>
<keyword evidence="1" id="KW-0805">Transcription regulation</keyword>
<gene>
    <name evidence="6" type="ORF">BPA30113_00037</name>
</gene>
<keyword evidence="3" id="KW-0804">Transcription</keyword>
<dbReference type="InterPro" id="IPR050707">
    <property type="entry name" value="HTH_MetabolicPath_Reg"/>
</dbReference>
<dbReference type="Pfam" id="PF01614">
    <property type="entry name" value="IclR_C"/>
    <property type="match status" value="1"/>
</dbReference>
<dbReference type="EMBL" id="CABVQD010000001">
    <property type="protein sequence ID" value="VWB07480.1"/>
    <property type="molecule type" value="Genomic_DNA"/>
</dbReference>
<dbReference type="InterPro" id="IPR005471">
    <property type="entry name" value="Tscrpt_reg_IclR_N"/>
</dbReference>
<dbReference type="PANTHER" id="PTHR30136">
    <property type="entry name" value="HELIX-TURN-HELIX TRANSCRIPTIONAL REGULATOR, ICLR FAMILY"/>
    <property type="match status" value="1"/>
</dbReference>
<dbReference type="PROSITE" id="PS51077">
    <property type="entry name" value="HTH_ICLR"/>
    <property type="match status" value="1"/>
</dbReference>
<dbReference type="InterPro" id="IPR036390">
    <property type="entry name" value="WH_DNA-bd_sf"/>
</dbReference>
<dbReference type="AlphaFoldDB" id="A0A6J5DEU3"/>
<organism evidence="6 7">
    <name type="scientific">Burkholderia paludis</name>
    <dbReference type="NCBI Taxonomy" id="1506587"/>
    <lineage>
        <taxon>Bacteria</taxon>
        <taxon>Pseudomonadati</taxon>
        <taxon>Pseudomonadota</taxon>
        <taxon>Betaproteobacteria</taxon>
        <taxon>Burkholderiales</taxon>
        <taxon>Burkholderiaceae</taxon>
        <taxon>Burkholderia</taxon>
        <taxon>Burkholderia cepacia complex</taxon>
    </lineage>
</organism>
<feature type="domain" description="IclR-ED" evidence="5">
    <location>
        <begin position="69"/>
        <end position="254"/>
    </location>
</feature>
<protein>
    <submittedName>
        <fullName evidence="6">IclR family transcriptional regulator</fullName>
    </submittedName>
</protein>
<dbReference type="GO" id="GO:0003700">
    <property type="term" value="F:DNA-binding transcription factor activity"/>
    <property type="evidence" value="ECO:0007669"/>
    <property type="project" value="TreeGrafter"/>
</dbReference>
<keyword evidence="2" id="KW-0238">DNA-binding</keyword>
<dbReference type="Gene3D" id="1.10.10.10">
    <property type="entry name" value="Winged helix-like DNA-binding domain superfamily/Winged helix DNA-binding domain"/>
    <property type="match status" value="1"/>
</dbReference>